<evidence type="ECO:0000256" key="19">
    <source>
        <dbReference type="SAM" id="Phobius"/>
    </source>
</evidence>
<evidence type="ECO:0000256" key="11">
    <source>
        <dbReference type="ARBA" id="ARBA00022960"/>
    </source>
</evidence>
<dbReference type="Proteomes" id="UP000752292">
    <property type="component" value="Unassembled WGS sequence"/>
</dbReference>
<proteinExistence type="inferred from homology"/>
<dbReference type="GO" id="GO:0006508">
    <property type="term" value="P:proteolysis"/>
    <property type="evidence" value="ECO:0007669"/>
    <property type="project" value="UniProtKB-KW"/>
</dbReference>
<dbReference type="GO" id="GO:0009002">
    <property type="term" value="F:serine-type D-Ala-D-Ala carboxypeptidase activity"/>
    <property type="evidence" value="ECO:0007669"/>
    <property type="project" value="UniProtKB-EC"/>
</dbReference>
<evidence type="ECO:0000259" key="20">
    <source>
        <dbReference type="Pfam" id="PF00905"/>
    </source>
</evidence>
<dbReference type="Pfam" id="PF00905">
    <property type="entry name" value="Transpeptidase"/>
    <property type="match status" value="1"/>
</dbReference>
<dbReference type="SUPFAM" id="SSF53955">
    <property type="entry name" value="Lysozyme-like"/>
    <property type="match status" value="1"/>
</dbReference>
<gene>
    <name evidence="22" type="ORF">HY618_05665</name>
</gene>
<comment type="pathway">
    <text evidence="2">Cell wall biogenesis; peptidoglycan biosynthesis.</text>
</comment>
<dbReference type="PANTHER" id="PTHR32282">
    <property type="entry name" value="BINDING PROTEIN TRANSPEPTIDASE, PUTATIVE-RELATED"/>
    <property type="match status" value="1"/>
</dbReference>
<evidence type="ECO:0000256" key="3">
    <source>
        <dbReference type="ARBA" id="ARBA00007090"/>
    </source>
</evidence>
<keyword evidence="8" id="KW-0808">Transferase</keyword>
<organism evidence="22 23">
    <name type="scientific">Tectimicrobiota bacterium</name>
    <dbReference type="NCBI Taxonomy" id="2528274"/>
    <lineage>
        <taxon>Bacteria</taxon>
        <taxon>Pseudomonadati</taxon>
        <taxon>Nitrospinota/Tectimicrobiota group</taxon>
        <taxon>Candidatus Tectimicrobiota</taxon>
    </lineage>
</organism>
<protein>
    <submittedName>
        <fullName evidence="22">PBP1A family penicillin-binding protein</fullName>
    </submittedName>
</protein>
<evidence type="ECO:0000256" key="10">
    <source>
        <dbReference type="ARBA" id="ARBA00022801"/>
    </source>
</evidence>
<evidence type="ECO:0000256" key="17">
    <source>
        <dbReference type="ARBA" id="ARBA00034000"/>
    </source>
</evidence>
<comment type="similarity">
    <text evidence="3">In the C-terminal section; belongs to the transpeptidase family.</text>
</comment>
<keyword evidence="13 19" id="KW-1133">Transmembrane helix</keyword>
<dbReference type="GO" id="GO:0008658">
    <property type="term" value="F:penicillin binding"/>
    <property type="evidence" value="ECO:0007669"/>
    <property type="project" value="InterPro"/>
</dbReference>
<comment type="catalytic activity">
    <reaction evidence="17">
        <text>Preferential cleavage: (Ac)2-L-Lys-D-Ala-|-D-Ala. Also transpeptidation of peptidyl-alanyl moieties that are N-acyl substituents of D-alanine.</text>
        <dbReference type="EC" id="3.4.16.4"/>
    </reaction>
</comment>
<dbReference type="InterPro" id="IPR050396">
    <property type="entry name" value="Glycosyltr_51/Transpeptidase"/>
</dbReference>
<dbReference type="GO" id="GO:0008955">
    <property type="term" value="F:peptidoglycan glycosyltransferase activity"/>
    <property type="evidence" value="ECO:0007669"/>
    <property type="project" value="UniProtKB-EC"/>
</dbReference>
<dbReference type="Gene3D" id="1.10.3810.10">
    <property type="entry name" value="Biosynthetic peptidoglycan transglycosylase-like"/>
    <property type="match status" value="1"/>
</dbReference>
<reference evidence="22" key="1">
    <citation type="submission" date="2020-07" db="EMBL/GenBank/DDBJ databases">
        <title>Huge and variable diversity of episymbiotic CPR bacteria and DPANN archaea in groundwater ecosystems.</title>
        <authorList>
            <person name="He C.Y."/>
            <person name="Keren R."/>
            <person name="Whittaker M."/>
            <person name="Farag I.F."/>
            <person name="Doudna J."/>
            <person name="Cate J.H.D."/>
            <person name="Banfield J.F."/>
        </authorList>
    </citation>
    <scope>NUCLEOTIDE SEQUENCE</scope>
    <source>
        <strain evidence="22">NC_groundwater_1370_Ag_S-0.2um_69_93</strain>
    </source>
</reference>
<evidence type="ECO:0000256" key="18">
    <source>
        <dbReference type="ARBA" id="ARBA00049902"/>
    </source>
</evidence>
<dbReference type="GO" id="GO:0016020">
    <property type="term" value="C:membrane"/>
    <property type="evidence" value="ECO:0007669"/>
    <property type="project" value="UniProtKB-SubCell"/>
</dbReference>
<evidence type="ECO:0000256" key="12">
    <source>
        <dbReference type="ARBA" id="ARBA00022984"/>
    </source>
</evidence>
<dbReference type="GO" id="GO:0008360">
    <property type="term" value="P:regulation of cell shape"/>
    <property type="evidence" value="ECO:0007669"/>
    <property type="project" value="UniProtKB-KW"/>
</dbReference>
<evidence type="ECO:0000256" key="2">
    <source>
        <dbReference type="ARBA" id="ARBA00004752"/>
    </source>
</evidence>
<evidence type="ECO:0000259" key="21">
    <source>
        <dbReference type="Pfam" id="PF00912"/>
    </source>
</evidence>
<dbReference type="Gene3D" id="3.40.710.10">
    <property type="entry name" value="DD-peptidase/beta-lactamase superfamily"/>
    <property type="match status" value="1"/>
</dbReference>
<comment type="caution">
    <text evidence="22">The sequence shown here is derived from an EMBL/GenBank/DDBJ whole genome shotgun (WGS) entry which is preliminary data.</text>
</comment>
<name>A0A932ZUX2_UNCTE</name>
<accession>A0A932ZUX2</accession>
<dbReference type="Pfam" id="PF00912">
    <property type="entry name" value="Transgly"/>
    <property type="match status" value="1"/>
</dbReference>
<dbReference type="InterPro" id="IPR001460">
    <property type="entry name" value="PCN-bd_Tpept"/>
</dbReference>
<dbReference type="SUPFAM" id="SSF56601">
    <property type="entry name" value="beta-lactamase/transpeptidase-like"/>
    <property type="match status" value="1"/>
</dbReference>
<feature type="domain" description="Penicillin-binding protein transpeptidase" evidence="20">
    <location>
        <begin position="352"/>
        <end position="617"/>
    </location>
</feature>
<comment type="subcellular location">
    <subcellularLocation>
        <location evidence="1">Membrane</location>
    </subcellularLocation>
</comment>
<evidence type="ECO:0000256" key="9">
    <source>
        <dbReference type="ARBA" id="ARBA00022692"/>
    </source>
</evidence>
<keyword evidence="6" id="KW-0645">Protease</keyword>
<evidence type="ECO:0000256" key="15">
    <source>
        <dbReference type="ARBA" id="ARBA00023268"/>
    </source>
</evidence>
<evidence type="ECO:0000313" key="22">
    <source>
        <dbReference type="EMBL" id="MBI4251929.1"/>
    </source>
</evidence>
<feature type="domain" description="Glycosyl transferase family 51" evidence="21">
    <location>
        <begin position="78"/>
        <end position="251"/>
    </location>
</feature>
<dbReference type="NCBIfam" id="TIGR02074">
    <property type="entry name" value="PBP_1a_fam"/>
    <property type="match status" value="1"/>
</dbReference>
<comment type="similarity">
    <text evidence="4">In the N-terminal section; belongs to the glycosyltransferase 51 family.</text>
</comment>
<evidence type="ECO:0000256" key="14">
    <source>
        <dbReference type="ARBA" id="ARBA00023136"/>
    </source>
</evidence>
<keyword evidence="12" id="KW-0573">Peptidoglycan synthesis</keyword>
<keyword evidence="11" id="KW-0133">Cell shape</keyword>
<dbReference type="InterPro" id="IPR012338">
    <property type="entry name" value="Beta-lactam/transpept-like"/>
</dbReference>
<keyword evidence="10" id="KW-0378">Hydrolase</keyword>
<evidence type="ECO:0000256" key="8">
    <source>
        <dbReference type="ARBA" id="ARBA00022679"/>
    </source>
</evidence>
<evidence type="ECO:0000256" key="5">
    <source>
        <dbReference type="ARBA" id="ARBA00022645"/>
    </source>
</evidence>
<evidence type="ECO:0000256" key="13">
    <source>
        <dbReference type="ARBA" id="ARBA00022989"/>
    </source>
</evidence>
<dbReference type="EMBL" id="JACQRX010000248">
    <property type="protein sequence ID" value="MBI4251929.1"/>
    <property type="molecule type" value="Genomic_DNA"/>
</dbReference>
<keyword evidence="15" id="KW-0511">Multifunctional enzyme</keyword>
<dbReference type="AlphaFoldDB" id="A0A932ZUX2"/>
<dbReference type="InterPro" id="IPR001264">
    <property type="entry name" value="Glyco_trans_51"/>
</dbReference>
<dbReference type="FunFam" id="1.10.3810.10:FF:000001">
    <property type="entry name" value="Penicillin-binding protein 1A"/>
    <property type="match status" value="1"/>
</dbReference>
<keyword evidence="7" id="KW-0328">Glycosyltransferase</keyword>
<dbReference type="InterPro" id="IPR036950">
    <property type="entry name" value="PBP_transglycosylase"/>
</dbReference>
<comment type="catalytic activity">
    <reaction evidence="18">
        <text>[GlcNAc-(1-&gt;4)-Mur2Ac(oyl-L-Ala-gamma-D-Glu-L-Lys-D-Ala-D-Ala)](n)-di-trans,octa-cis-undecaprenyl diphosphate + beta-D-GlcNAc-(1-&gt;4)-Mur2Ac(oyl-L-Ala-gamma-D-Glu-L-Lys-D-Ala-D-Ala)-di-trans,octa-cis-undecaprenyl diphosphate = [GlcNAc-(1-&gt;4)-Mur2Ac(oyl-L-Ala-gamma-D-Glu-L-Lys-D-Ala-D-Ala)](n+1)-di-trans,octa-cis-undecaprenyl diphosphate + di-trans,octa-cis-undecaprenyl diphosphate + H(+)</text>
        <dbReference type="Rhea" id="RHEA:23708"/>
        <dbReference type="Rhea" id="RHEA-COMP:9602"/>
        <dbReference type="Rhea" id="RHEA-COMP:9603"/>
        <dbReference type="ChEBI" id="CHEBI:15378"/>
        <dbReference type="ChEBI" id="CHEBI:58405"/>
        <dbReference type="ChEBI" id="CHEBI:60033"/>
        <dbReference type="ChEBI" id="CHEBI:78435"/>
        <dbReference type="EC" id="2.4.99.28"/>
    </reaction>
</comment>
<keyword evidence="16" id="KW-0961">Cell wall biogenesis/degradation</keyword>
<evidence type="ECO:0000313" key="23">
    <source>
        <dbReference type="Proteomes" id="UP000752292"/>
    </source>
</evidence>
<feature type="transmembrane region" description="Helical" evidence="19">
    <location>
        <begin position="29"/>
        <end position="51"/>
    </location>
</feature>
<dbReference type="PANTHER" id="PTHR32282:SF27">
    <property type="entry name" value="PENICILLIN-BINDING PROTEIN 1A"/>
    <property type="match status" value="1"/>
</dbReference>
<dbReference type="GO" id="GO:0009252">
    <property type="term" value="P:peptidoglycan biosynthetic process"/>
    <property type="evidence" value="ECO:0007669"/>
    <property type="project" value="UniProtKB-KW"/>
</dbReference>
<evidence type="ECO:0000256" key="4">
    <source>
        <dbReference type="ARBA" id="ARBA00007739"/>
    </source>
</evidence>
<keyword evidence="9 19" id="KW-0812">Transmembrane</keyword>
<sequence>MLGKRPPSSAYAFFVGSSLRRKATQAIRLAWTAFVLFGLPLAGVLGILVWVSGDIPSSGSILDHRPSLTTFVYDAGGRLVGSFAAEQRRLLSLSEIAPSMRQAAVAVEDERFYRHWGVDPWGILRAALANLRSGGISEGASTITQQLVRLLTLQRERSLKRKVVEAIVSIRLEMALTKDQILERYLNQVYFGRGAYGVAAAARTYFNKDASALTVPEAALLAGLIQAPGRFRPFDNPGPSLERRAHVLWRMEVAGHLTAGEAERLAQSPLDLRAPEPVRIGGHFLEHVRRQLEEMYGSELVYRGGLRVHTTLRLDAQEAAEASVRQGVEKLVARRWPQRSKEPGWRAPEAALLAVDARTGAVRAMAGGVDFGQSKFNRAVQALRQPGSSFKPIVYAAAVDMGFTPVDSVLDAPIVMEGGGRVWKPENYSRSFHGRLSLREALAESRNTASIRLMGALGMSRLIGFARSLGIRSEISPTLSSALGASAVTLQEMVAAYSVFAAGGIHRVPYAIDRIEDGAGRGIYRHEDRPERAIRPEVAYVVTHMLKSVVEGGTARGAAVLGRPLAGKTGTTNEFRDNWFIGFTPDLVAGVWLGFDLPQPMGYGETGGRNAVPIFVDFFRAVSRDMPVKDFVPPPGVEFVRVDKETGHLATRVTRKAGFDVFVQGTAPTQYADGGQGGADAFFREEDLPQRTEPAALR</sequence>
<keyword evidence="14 19" id="KW-0472">Membrane</keyword>
<evidence type="ECO:0000256" key="1">
    <source>
        <dbReference type="ARBA" id="ARBA00004370"/>
    </source>
</evidence>
<evidence type="ECO:0000256" key="6">
    <source>
        <dbReference type="ARBA" id="ARBA00022670"/>
    </source>
</evidence>
<keyword evidence="5" id="KW-0121">Carboxypeptidase</keyword>
<evidence type="ECO:0000256" key="16">
    <source>
        <dbReference type="ARBA" id="ARBA00023316"/>
    </source>
</evidence>
<dbReference type="InterPro" id="IPR023346">
    <property type="entry name" value="Lysozyme-like_dom_sf"/>
</dbReference>
<evidence type="ECO:0000256" key="7">
    <source>
        <dbReference type="ARBA" id="ARBA00022676"/>
    </source>
</evidence>
<dbReference type="GO" id="GO:0071555">
    <property type="term" value="P:cell wall organization"/>
    <property type="evidence" value="ECO:0007669"/>
    <property type="project" value="UniProtKB-KW"/>
</dbReference>
<dbReference type="GO" id="GO:0030288">
    <property type="term" value="C:outer membrane-bounded periplasmic space"/>
    <property type="evidence" value="ECO:0007669"/>
    <property type="project" value="TreeGrafter"/>
</dbReference>